<dbReference type="Proteomes" id="UP001295684">
    <property type="component" value="Unassembled WGS sequence"/>
</dbReference>
<dbReference type="EMBL" id="CAMPGE010028087">
    <property type="protein sequence ID" value="CAI2385641.1"/>
    <property type="molecule type" value="Genomic_DNA"/>
</dbReference>
<evidence type="ECO:0000313" key="1">
    <source>
        <dbReference type="EMBL" id="CAI2385641.1"/>
    </source>
</evidence>
<keyword evidence="2" id="KW-1185">Reference proteome</keyword>
<reference evidence="1" key="1">
    <citation type="submission" date="2023-07" db="EMBL/GenBank/DDBJ databases">
        <authorList>
            <consortium name="AG Swart"/>
            <person name="Singh M."/>
            <person name="Singh A."/>
            <person name="Seah K."/>
            <person name="Emmerich C."/>
        </authorList>
    </citation>
    <scope>NUCLEOTIDE SEQUENCE</scope>
    <source>
        <strain evidence="1">DP1</strain>
    </source>
</reference>
<proteinExistence type="predicted"/>
<evidence type="ECO:0000313" key="2">
    <source>
        <dbReference type="Proteomes" id="UP001295684"/>
    </source>
</evidence>
<sequence>MLTSILTAQSKQEANLVKKENELEYMIETAGYCALECLKKGDVLSEAEKECTRICAQKSFVASKIMFTNLAAQLNK</sequence>
<protein>
    <submittedName>
        <fullName evidence="1">Uncharacterized protein</fullName>
    </submittedName>
</protein>
<accession>A0AAD2DAS3</accession>
<organism evidence="1 2">
    <name type="scientific">Euplotes crassus</name>
    <dbReference type="NCBI Taxonomy" id="5936"/>
    <lineage>
        <taxon>Eukaryota</taxon>
        <taxon>Sar</taxon>
        <taxon>Alveolata</taxon>
        <taxon>Ciliophora</taxon>
        <taxon>Intramacronucleata</taxon>
        <taxon>Spirotrichea</taxon>
        <taxon>Hypotrichia</taxon>
        <taxon>Euplotida</taxon>
        <taxon>Euplotidae</taxon>
        <taxon>Moneuplotes</taxon>
    </lineage>
</organism>
<comment type="caution">
    <text evidence="1">The sequence shown here is derived from an EMBL/GenBank/DDBJ whole genome shotgun (WGS) entry which is preliminary data.</text>
</comment>
<name>A0AAD2DAS3_EUPCR</name>
<dbReference type="AlphaFoldDB" id="A0AAD2DAS3"/>
<gene>
    <name evidence="1" type="ORF">ECRASSUSDP1_LOCUS27221</name>
</gene>